<dbReference type="Pfam" id="PF13306">
    <property type="entry name" value="LRR_5"/>
    <property type="match status" value="1"/>
</dbReference>
<dbReference type="Proteomes" id="UP001470230">
    <property type="component" value="Unassembled WGS sequence"/>
</dbReference>
<dbReference type="InterPro" id="IPR032675">
    <property type="entry name" value="LRR_dom_sf"/>
</dbReference>
<dbReference type="EMBL" id="JAPFFF010000013">
    <property type="protein sequence ID" value="KAK8872128.1"/>
    <property type="molecule type" value="Genomic_DNA"/>
</dbReference>
<dbReference type="InterPro" id="IPR026906">
    <property type="entry name" value="LRR_5"/>
</dbReference>
<sequence>MNSKTLKNVSFPSTLKTIDQKAFSGCSSLKEVSIPSSVTKNGAQAYTKYFCLLRLNLLKLEHLVNDHLYHK</sequence>
<comment type="caution">
    <text evidence="1">The sequence shown here is derived from an EMBL/GenBank/DDBJ whole genome shotgun (WGS) entry which is preliminary data.</text>
</comment>
<gene>
    <name evidence="1" type="ORF">M9Y10_007889</name>
</gene>
<evidence type="ECO:0000313" key="2">
    <source>
        <dbReference type="Proteomes" id="UP001470230"/>
    </source>
</evidence>
<protein>
    <recommendedName>
        <fullName evidence="3">Leucine-rich repeat domain-containing protein</fullName>
    </recommendedName>
</protein>
<organism evidence="1 2">
    <name type="scientific">Tritrichomonas musculus</name>
    <dbReference type="NCBI Taxonomy" id="1915356"/>
    <lineage>
        <taxon>Eukaryota</taxon>
        <taxon>Metamonada</taxon>
        <taxon>Parabasalia</taxon>
        <taxon>Tritrichomonadida</taxon>
        <taxon>Tritrichomonadidae</taxon>
        <taxon>Tritrichomonas</taxon>
    </lineage>
</organism>
<reference evidence="1 2" key="1">
    <citation type="submission" date="2024-04" db="EMBL/GenBank/DDBJ databases">
        <title>Tritrichomonas musculus Genome.</title>
        <authorList>
            <person name="Alves-Ferreira E."/>
            <person name="Grigg M."/>
            <person name="Lorenzi H."/>
            <person name="Galac M."/>
        </authorList>
    </citation>
    <scope>NUCLEOTIDE SEQUENCE [LARGE SCALE GENOMIC DNA]</scope>
    <source>
        <strain evidence="1 2">EAF2021</strain>
    </source>
</reference>
<proteinExistence type="predicted"/>
<keyword evidence="2" id="KW-1185">Reference proteome</keyword>
<name>A0ABR2J2L2_9EUKA</name>
<evidence type="ECO:0000313" key="1">
    <source>
        <dbReference type="EMBL" id="KAK8872128.1"/>
    </source>
</evidence>
<evidence type="ECO:0008006" key="3">
    <source>
        <dbReference type="Google" id="ProtNLM"/>
    </source>
</evidence>
<accession>A0ABR2J2L2</accession>
<dbReference type="Gene3D" id="3.80.10.10">
    <property type="entry name" value="Ribonuclease Inhibitor"/>
    <property type="match status" value="1"/>
</dbReference>